<gene>
    <name evidence="1" type="ORF">ECE50_001955</name>
</gene>
<accession>A0A9Q5CWE4</accession>
<proteinExistence type="predicted"/>
<organism evidence="1 2">
    <name type="scientific">Chitinophaga solisilvae</name>
    <dbReference type="NCBI Taxonomy" id="1233460"/>
    <lineage>
        <taxon>Bacteria</taxon>
        <taxon>Pseudomonadati</taxon>
        <taxon>Bacteroidota</taxon>
        <taxon>Chitinophagia</taxon>
        <taxon>Chitinophagales</taxon>
        <taxon>Chitinophagaceae</taxon>
        <taxon>Chitinophaga</taxon>
    </lineage>
</organism>
<dbReference type="AlphaFoldDB" id="A0A9Q5CWE4"/>
<sequence>MKKVTTKKLSLGKIKVASLDATSQLHVKGGAGTPISYSCKQSCIPYSEWRTCWCD</sequence>
<evidence type="ECO:0000313" key="1">
    <source>
        <dbReference type="EMBL" id="NSL85576.1"/>
    </source>
</evidence>
<dbReference type="OrthoDB" id="680740at2"/>
<dbReference type="Proteomes" id="UP000281028">
    <property type="component" value="Unassembled WGS sequence"/>
</dbReference>
<name>A0A9Q5CWE4_9BACT</name>
<dbReference type="EMBL" id="RIAR02000001">
    <property type="protein sequence ID" value="NSL85576.1"/>
    <property type="molecule type" value="Genomic_DNA"/>
</dbReference>
<reference evidence="1" key="1">
    <citation type="submission" date="2020-05" db="EMBL/GenBank/DDBJ databases">
        <title>Chitinophaga laudate sp. nov., isolated from a tropical peat swamp.</title>
        <authorList>
            <person name="Goh C.B.S."/>
            <person name="Lee M.S."/>
            <person name="Parimannan S."/>
            <person name="Pasbakhsh P."/>
            <person name="Yule C.M."/>
            <person name="Rajandas H."/>
            <person name="Loke S."/>
            <person name="Croft L."/>
            <person name="Tan J.B.L."/>
        </authorList>
    </citation>
    <scope>NUCLEOTIDE SEQUENCE</scope>
    <source>
        <strain evidence="1">Mgbs1</strain>
    </source>
</reference>
<dbReference type="NCBIfam" id="NF038153">
    <property type="entry name" value="lant_leader_L1a"/>
    <property type="match status" value="1"/>
</dbReference>
<protein>
    <submittedName>
        <fullName evidence="1">Uncharacterized protein</fullName>
    </submittedName>
</protein>
<keyword evidence="2" id="KW-1185">Reference proteome</keyword>
<dbReference type="InterPro" id="IPR058238">
    <property type="entry name" value="Lant_leader_dom"/>
</dbReference>
<comment type="caution">
    <text evidence="1">The sequence shown here is derived from an EMBL/GenBank/DDBJ whole genome shotgun (WGS) entry which is preliminary data.</text>
</comment>
<evidence type="ECO:0000313" key="2">
    <source>
        <dbReference type="Proteomes" id="UP000281028"/>
    </source>
</evidence>